<name>A0A0C4EB47_MAGP6</name>
<reference evidence="3" key="5">
    <citation type="submission" date="2015-06" db="UniProtKB">
        <authorList>
            <consortium name="EnsemblFungi"/>
        </authorList>
    </citation>
    <scope>IDENTIFICATION</scope>
    <source>
        <strain evidence="3">ATCC 64411</strain>
    </source>
</reference>
<accession>A0A0C4EB47</accession>
<reference evidence="4" key="2">
    <citation type="submission" date="2010-05" db="EMBL/GenBank/DDBJ databases">
        <title>The genome sequence of Magnaporthe poae strain ATCC 64411.</title>
        <authorList>
            <person name="Ma L.-J."/>
            <person name="Dead R."/>
            <person name="Young S."/>
            <person name="Zeng Q."/>
            <person name="Koehrsen M."/>
            <person name="Alvarado L."/>
            <person name="Berlin A."/>
            <person name="Chapman S.B."/>
            <person name="Chen Z."/>
            <person name="Freedman E."/>
            <person name="Gellesch M."/>
            <person name="Goldberg J."/>
            <person name="Griggs A."/>
            <person name="Gujja S."/>
            <person name="Heilman E.R."/>
            <person name="Heiman D."/>
            <person name="Hepburn T."/>
            <person name="Howarth C."/>
            <person name="Jen D."/>
            <person name="Larson L."/>
            <person name="Mehta T."/>
            <person name="Neiman D."/>
            <person name="Pearson M."/>
            <person name="Roberts A."/>
            <person name="Saif S."/>
            <person name="Shea T."/>
            <person name="Shenoy N."/>
            <person name="Sisk P."/>
            <person name="Stolte C."/>
            <person name="Sykes S."/>
            <person name="Walk T."/>
            <person name="White J."/>
            <person name="Yandava C."/>
            <person name="Haas B."/>
            <person name="Nusbaum C."/>
            <person name="Birren B."/>
        </authorList>
    </citation>
    <scope>NUCLEOTIDE SEQUENCE [LARGE SCALE GENOMIC DNA]</scope>
    <source>
        <strain evidence="4">ATCC 64411 / 73-15</strain>
    </source>
</reference>
<organism evidence="3 4">
    <name type="scientific">Magnaporthiopsis poae (strain ATCC 64411 / 73-15)</name>
    <name type="common">Kentucky bluegrass fungus</name>
    <name type="synonym">Magnaporthe poae</name>
    <dbReference type="NCBI Taxonomy" id="644358"/>
    <lineage>
        <taxon>Eukaryota</taxon>
        <taxon>Fungi</taxon>
        <taxon>Dikarya</taxon>
        <taxon>Ascomycota</taxon>
        <taxon>Pezizomycotina</taxon>
        <taxon>Sordariomycetes</taxon>
        <taxon>Sordariomycetidae</taxon>
        <taxon>Magnaporthales</taxon>
        <taxon>Magnaporthaceae</taxon>
        <taxon>Magnaporthiopsis</taxon>
    </lineage>
</organism>
<sequence length="187" mass="20350">MTETAAATNFIWPTTTRPSPRDQTEIPRLPQTPARDSLTLTKGLGERGLRDRPPCLGCLNGRQYARKQPRKDIKSKNDLEAWSNEAYLMQQISHPSIVKLLGFREGPPPSLELEYVDGGLKEIGKETGKEIGKEISNVVLLAAAAEKQLESWTLDEQAMVVSRLWLQVAGAVRGRAACGGRGGTGGG</sequence>
<gene>
    <name evidence="2" type="ORF">MAPG_09892</name>
</gene>
<dbReference type="SUPFAM" id="SSF56112">
    <property type="entry name" value="Protein kinase-like (PK-like)"/>
    <property type="match status" value="1"/>
</dbReference>
<protein>
    <recommendedName>
        <fullName evidence="5">Protein kinase domain-containing protein</fullName>
    </recommendedName>
</protein>
<dbReference type="Gene3D" id="1.10.510.10">
    <property type="entry name" value="Transferase(Phosphotransferase) domain 1"/>
    <property type="match status" value="1"/>
</dbReference>
<dbReference type="VEuPathDB" id="FungiDB:MAPG_09892"/>
<evidence type="ECO:0000256" key="1">
    <source>
        <dbReference type="SAM" id="MobiDB-lite"/>
    </source>
</evidence>
<keyword evidence="4" id="KW-1185">Reference proteome</keyword>
<reference evidence="2" key="1">
    <citation type="submission" date="2010-05" db="EMBL/GenBank/DDBJ databases">
        <title>The Genome Sequence of Magnaporthe poae strain ATCC 64411.</title>
        <authorList>
            <consortium name="The Broad Institute Genome Sequencing Platform"/>
            <consortium name="Broad Institute Genome Sequencing Center for Infectious Disease"/>
            <person name="Ma L.-J."/>
            <person name="Dead R."/>
            <person name="Young S."/>
            <person name="Zeng Q."/>
            <person name="Koehrsen M."/>
            <person name="Alvarado L."/>
            <person name="Berlin A."/>
            <person name="Chapman S.B."/>
            <person name="Chen Z."/>
            <person name="Freedman E."/>
            <person name="Gellesch M."/>
            <person name="Goldberg J."/>
            <person name="Griggs A."/>
            <person name="Gujja S."/>
            <person name="Heilman E.R."/>
            <person name="Heiman D."/>
            <person name="Hepburn T."/>
            <person name="Howarth C."/>
            <person name="Jen D."/>
            <person name="Larson L."/>
            <person name="Mehta T."/>
            <person name="Neiman D."/>
            <person name="Pearson M."/>
            <person name="Roberts A."/>
            <person name="Saif S."/>
            <person name="Shea T."/>
            <person name="Shenoy N."/>
            <person name="Sisk P."/>
            <person name="Stolte C."/>
            <person name="Sykes S."/>
            <person name="Walk T."/>
            <person name="White J."/>
            <person name="Yandava C."/>
            <person name="Haas B."/>
            <person name="Nusbaum C."/>
            <person name="Birren B."/>
        </authorList>
    </citation>
    <scope>NUCLEOTIDE SEQUENCE</scope>
    <source>
        <strain evidence="2">ATCC 64411</strain>
    </source>
</reference>
<reference evidence="3" key="4">
    <citation type="journal article" date="2015" name="G3 (Bethesda)">
        <title>Genome sequences of three phytopathogenic species of the Magnaporthaceae family of fungi.</title>
        <authorList>
            <person name="Okagaki L.H."/>
            <person name="Nunes C.C."/>
            <person name="Sailsbery J."/>
            <person name="Clay B."/>
            <person name="Brown D."/>
            <person name="John T."/>
            <person name="Oh Y."/>
            <person name="Young N."/>
            <person name="Fitzgerald M."/>
            <person name="Haas B.J."/>
            <person name="Zeng Q."/>
            <person name="Young S."/>
            <person name="Adiconis X."/>
            <person name="Fan L."/>
            <person name="Levin J.Z."/>
            <person name="Mitchell T.K."/>
            <person name="Okubara P.A."/>
            <person name="Farman M.L."/>
            <person name="Kohn L.M."/>
            <person name="Birren B."/>
            <person name="Ma L.-J."/>
            <person name="Dean R.A."/>
        </authorList>
    </citation>
    <scope>NUCLEOTIDE SEQUENCE</scope>
    <source>
        <strain evidence="3">ATCC 64411 / 73-15</strain>
    </source>
</reference>
<dbReference type="EMBL" id="ADBL01002537">
    <property type="status" value="NOT_ANNOTATED_CDS"/>
    <property type="molecule type" value="Genomic_DNA"/>
</dbReference>
<dbReference type="InterPro" id="IPR011009">
    <property type="entry name" value="Kinase-like_dom_sf"/>
</dbReference>
<dbReference type="EnsemblFungi" id="MAPG_09892T0">
    <property type="protein sequence ID" value="MAPG_09892T0"/>
    <property type="gene ID" value="MAPG_09892"/>
</dbReference>
<evidence type="ECO:0000313" key="4">
    <source>
        <dbReference type="Proteomes" id="UP000011715"/>
    </source>
</evidence>
<evidence type="ECO:0000313" key="3">
    <source>
        <dbReference type="EnsemblFungi" id="MAPG_09892T0"/>
    </source>
</evidence>
<feature type="region of interest" description="Disordered" evidence="1">
    <location>
        <begin position="1"/>
        <end position="46"/>
    </location>
</feature>
<evidence type="ECO:0008006" key="5">
    <source>
        <dbReference type="Google" id="ProtNLM"/>
    </source>
</evidence>
<evidence type="ECO:0000313" key="2">
    <source>
        <dbReference type="EMBL" id="KLU91371.1"/>
    </source>
</evidence>
<reference evidence="2" key="3">
    <citation type="submission" date="2011-03" db="EMBL/GenBank/DDBJ databases">
        <title>Annotation of Magnaporthe poae ATCC 64411.</title>
        <authorList>
            <person name="Ma L.-J."/>
            <person name="Dead R."/>
            <person name="Young S.K."/>
            <person name="Zeng Q."/>
            <person name="Gargeya S."/>
            <person name="Fitzgerald M."/>
            <person name="Haas B."/>
            <person name="Abouelleil A."/>
            <person name="Alvarado L."/>
            <person name="Arachchi H.M."/>
            <person name="Berlin A."/>
            <person name="Brown A."/>
            <person name="Chapman S.B."/>
            <person name="Chen Z."/>
            <person name="Dunbar C."/>
            <person name="Freedman E."/>
            <person name="Gearin G."/>
            <person name="Gellesch M."/>
            <person name="Goldberg J."/>
            <person name="Griggs A."/>
            <person name="Gujja S."/>
            <person name="Heiman D."/>
            <person name="Howarth C."/>
            <person name="Larson L."/>
            <person name="Lui A."/>
            <person name="MacDonald P.J.P."/>
            <person name="Mehta T."/>
            <person name="Montmayeur A."/>
            <person name="Murphy C."/>
            <person name="Neiman D."/>
            <person name="Pearson M."/>
            <person name="Priest M."/>
            <person name="Roberts A."/>
            <person name="Saif S."/>
            <person name="Shea T."/>
            <person name="Shenoy N."/>
            <person name="Sisk P."/>
            <person name="Stolte C."/>
            <person name="Sykes S."/>
            <person name="Yandava C."/>
            <person name="Wortman J."/>
            <person name="Nusbaum C."/>
            <person name="Birren B."/>
        </authorList>
    </citation>
    <scope>NUCLEOTIDE SEQUENCE</scope>
    <source>
        <strain evidence="2">ATCC 64411</strain>
    </source>
</reference>
<dbReference type="EMBL" id="GL876977">
    <property type="protein sequence ID" value="KLU91371.1"/>
    <property type="molecule type" value="Genomic_DNA"/>
</dbReference>
<feature type="compositionally biased region" description="Polar residues" evidence="1">
    <location>
        <begin position="1"/>
        <end position="18"/>
    </location>
</feature>
<proteinExistence type="predicted"/>
<dbReference type="Proteomes" id="UP000011715">
    <property type="component" value="Unassembled WGS sequence"/>
</dbReference>
<dbReference type="AlphaFoldDB" id="A0A0C4EB47"/>